<feature type="transmembrane region" description="Helical" evidence="6">
    <location>
        <begin position="266"/>
        <end position="290"/>
    </location>
</feature>
<dbReference type="Gene3D" id="1.20.1740.10">
    <property type="entry name" value="Amino acid/polyamine transporter I"/>
    <property type="match status" value="1"/>
</dbReference>
<organism evidence="8 9">
    <name type="scientific">Lichtheimia corymbifera JMRC:FSU:9682</name>
    <dbReference type="NCBI Taxonomy" id="1263082"/>
    <lineage>
        <taxon>Eukaryota</taxon>
        <taxon>Fungi</taxon>
        <taxon>Fungi incertae sedis</taxon>
        <taxon>Mucoromycota</taxon>
        <taxon>Mucoromycotina</taxon>
        <taxon>Mucoromycetes</taxon>
        <taxon>Mucorales</taxon>
        <taxon>Lichtheimiaceae</taxon>
        <taxon>Lichtheimia</taxon>
    </lineage>
</organism>
<feature type="transmembrane region" description="Helical" evidence="6">
    <location>
        <begin position="167"/>
        <end position="185"/>
    </location>
</feature>
<feature type="domain" description="Amino acid transporter transmembrane" evidence="7">
    <location>
        <begin position="50"/>
        <end position="431"/>
    </location>
</feature>
<feature type="transmembrane region" description="Helical" evidence="6">
    <location>
        <begin position="410"/>
        <end position="429"/>
    </location>
</feature>
<evidence type="ECO:0000313" key="9">
    <source>
        <dbReference type="Proteomes" id="UP000027586"/>
    </source>
</evidence>
<dbReference type="STRING" id="1263082.A0A068RI32"/>
<feature type="transmembrane region" description="Helical" evidence="6">
    <location>
        <begin position="192"/>
        <end position="214"/>
    </location>
</feature>
<evidence type="ECO:0000256" key="5">
    <source>
        <dbReference type="ARBA" id="ARBA00023136"/>
    </source>
</evidence>
<feature type="transmembrane region" description="Helical" evidence="6">
    <location>
        <begin position="122"/>
        <end position="147"/>
    </location>
</feature>
<reference evidence="8" key="1">
    <citation type="submission" date="2013-08" db="EMBL/GenBank/DDBJ databases">
        <title>Gene expansion shapes genome architecture in the human pathogen Lichtheimia corymbifera: an evolutionary genomics analysis in the ancient terrestrial Mucorales (Mucoromycotina).</title>
        <authorList>
            <person name="Schwartze V.U."/>
            <person name="Winter S."/>
            <person name="Shelest E."/>
            <person name="Marcet-Houben M."/>
            <person name="Horn F."/>
            <person name="Wehner S."/>
            <person name="Hoffmann K."/>
            <person name="Riege K."/>
            <person name="Sammeth M."/>
            <person name="Nowrousian M."/>
            <person name="Valiante V."/>
            <person name="Linde J."/>
            <person name="Jacobsen I.D."/>
            <person name="Marz M."/>
            <person name="Brakhage A.A."/>
            <person name="Gabaldon T."/>
            <person name="Bocker S."/>
            <person name="Voigt K."/>
        </authorList>
    </citation>
    <scope>NUCLEOTIDE SEQUENCE [LARGE SCALE GENOMIC DNA]</scope>
    <source>
        <strain evidence="8">FSU 9682</strain>
    </source>
</reference>
<dbReference type="Pfam" id="PF01490">
    <property type="entry name" value="Aa_trans"/>
    <property type="match status" value="1"/>
</dbReference>
<protein>
    <submittedName>
        <fullName evidence="8">Vacuolar amino acid transporter 1-like</fullName>
    </submittedName>
</protein>
<keyword evidence="3 6" id="KW-0812">Transmembrane</keyword>
<keyword evidence="5 6" id="KW-0472">Membrane</keyword>
<keyword evidence="4 6" id="KW-1133">Transmembrane helix</keyword>
<feature type="transmembrane region" description="Helical" evidence="6">
    <location>
        <begin position="234"/>
        <end position="254"/>
    </location>
</feature>
<feature type="transmembrane region" description="Helical" evidence="6">
    <location>
        <begin position="310"/>
        <end position="334"/>
    </location>
</feature>
<feature type="transmembrane region" description="Helical" evidence="6">
    <location>
        <begin position="79"/>
        <end position="101"/>
    </location>
</feature>
<feature type="transmembrane region" description="Helical" evidence="6">
    <location>
        <begin position="378"/>
        <end position="398"/>
    </location>
</feature>
<proteinExistence type="inferred from homology"/>
<dbReference type="PANTHER" id="PTHR22950:SF349">
    <property type="entry name" value="AMINO ACID TRANSPORTER TRANSMEMBRANE DOMAIN-CONTAINING PROTEIN"/>
    <property type="match status" value="1"/>
</dbReference>
<evidence type="ECO:0000256" key="3">
    <source>
        <dbReference type="ARBA" id="ARBA00022692"/>
    </source>
</evidence>
<evidence type="ECO:0000259" key="7">
    <source>
        <dbReference type="Pfam" id="PF01490"/>
    </source>
</evidence>
<comment type="caution">
    <text evidence="8">The sequence shown here is derived from an EMBL/GenBank/DDBJ whole genome shotgun (WGS) entry which is preliminary data.</text>
</comment>
<evidence type="ECO:0000256" key="2">
    <source>
        <dbReference type="ARBA" id="ARBA00008066"/>
    </source>
</evidence>
<dbReference type="GO" id="GO:0015179">
    <property type="term" value="F:L-amino acid transmembrane transporter activity"/>
    <property type="evidence" value="ECO:0007669"/>
    <property type="project" value="TreeGrafter"/>
</dbReference>
<dbReference type="OrthoDB" id="40134at2759"/>
<comment type="subcellular location">
    <subcellularLocation>
        <location evidence="1">Membrane</location>
        <topology evidence="1">Multi-pass membrane protein</topology>
    </subcellularLocation>
</comment>
<keyword evidence="9" id="KW-1185">Reference proteome</keyword>
<dbReference type="VEuPathDB" id="FungiDB:LCOR_00372.1"/>
<sequence>MNFFNSKAEKASPAASVTAAASFKEETSSGVDIEYDVGRFNHGIDREGQGSSFLAYFNIVCVVAGTGALQLPYALAQGGWIGLLILFLSWIFSTYSGVVLIRCLYHDGQSRLSSYQEVAHAAFGVIGSWIAFFFTAITLIGVPVLWVMLAGQNLHHVCTGTSAELTFPIWTIISAAVVGIPFVFFKSLKEVGIGSLFGMLTTIIVVLIVLGEAIADQNSRDLNPHHDPVIWNKFPVALSSIVFSFGGNPVYPNVEAGMRTPKHWNRVIFAGLATCVAIYLVSAIPAYYIYGDVVESPMYNSLPENNGKLAAIILITAHVLLAMPILMTSFALDLEKLMHISTFHHSRWLEFTLRALLRITMMVIVTVIAIEVPSFGNIMALLGAFSNCALILIFPIIFYYRLTGLFNKPWYELIFGAIAILLGIVGLIFGSKDAIEGLMDEFGPH</sequence>
<dbReference type="AlphaFoldDB" id="A0A068RI32"/>
<feature type="transmembrane region" description="Helical" evidence="6">
    <location>
        <begin position="53"/>
        <end position="73"/>
    </location>
</feature>
<evidence type="ECO:0000256" key="1">
    <source>
        <dbReference type="ARBA" id="ARBA00004141"/>
    </source>
</evidence>
<evidence type="ECO:0000313" key="8">
    <source>
        <dbReference type="EMBL" id="CDH48596.1"/>
    </source>
</evidence>
<dbReference type="EMBL" id="CBTN010000001">
    <property type="protein sequence ID" value="CDH48596.1"/>
    <property type="molecule type" value="Genomic_DNA"/>
</dbReference>
<name>A0A068RI32_9FUNG</name>
<feature type="transmembrane region" description="Helical" evidence="6">
    <location>
        <begin position="355"/>
        <end position="372"/>
    </location>
</feature>
<gene>
    <name evidence="8" type="ORF">LCOR_00372.1</name>
</gene>
<comment type="similarity">
    <text evidence="2">Belongs to the amino acid/polyamine transporter 2 family.</text>
</comment>
<accession>A0A068RI32</accession>
<dbReference type="PANTHER" id="PTHR22950">
    <property type="entry name" value="AMINO ACID TRANSPORTER"/>
    <property type="match status" value="1"/>
</dbReference>
<evidence type="ECO:0000256" key="6">
    <source>
        <dbReference type="SAM" id="Phobius"/>
    </source>
</evidence>
<dbReference type="Proteomes" id="UP000027586">
    <property type="component" value="Unassembled WGS sequence"/>
</dbReference>
<evidence type="ECO:0000256" key="4">
    <source>
        <dbReference type="ARBA" id="ARBA00022989"/>
    </source>
</evidence>
<dbReference type="GO" id="GO:0005774">
    <property type="term" value="C:vacuolar membrane"/>
    <property type="evidence" value="ECO:0007669"/>
    <property type="project" value="TreeGrafter"/>
</dbReference>
<dbReference type="InterPro" id="IPR013057">
    <property type="entry name" value="AA_transpt_TM"/>
</dbReference>